<reference evidence="2 3" key="1">
    <citation type="submission" date="2019-11" db="EMBL/GenBank/DDBJ databases">
        <title>Whole genome shotgun sequencing (WGS) data from Adlercreutzia equolifaciens ResAG-91, Eggerthella lenta MRI-F36, MRI-F37, MRI-F40, ResAG-49, ResAG-88, ResAG-121, ResAG-145, and Gordonibacter sp. ResAG-5, ResAG-26, ResAG-43, ResAG-50, ResAG-59.</title>
        <authorList>
            <person name="Stoll D.A."/>
            <person name="Danylec N."/>
            <person name="Franz C.M.A.P."/>
            <person name="Huch M."/>
        </authorList>
    </citation>
    <scope>NUCLEOTIDE SEQUENCE [LARGE SCALE GENOMIC DNA]</scope>
    <source>
        <strain evidence="2 3">ResAG-59</strain>
    </source>
</reference>
<evidence type="ECO:0000313" key="3">
    <source>
        <dbReference type="Proteomes" id="UP000468327"/>
    </source>
</evidence>
<dbReference type="EMBL" id="WPOC01000004">
    <property type="protein sequence ID" value="MVN14528.1"/>
    <property type="molecule type" value="Genomic_DNA"/>
</dbReference>
<feature type="transmembrane region" description="Helical" evidence="1">
    <location>
        <begin position="147"/>
        <end position="168"/>
    </location>
</feature>
<protein>
    <submittedName>
        <fullName evidence="2">Uncharacterized protein</fullName>
    </submittedName>
</protein>
<dbReference type="Proteomes" id="UP000468327">
    <property type="component" value="Unassembled WGS sequence"/>
</dbReference>
<keyword evidence="1" id="KW-0472">Membrane</keyword>
<keyword evidence="3" id="KW-1185">Reference proteome</keyword>
<evidence type="ECO:0000256" key="1">
    <source>
        <dbReference type="SAM" id="Phobius"/>
    </source>
</evidence>
<dbReference type="AlphaFoldDB" id="A0A6N8IFD1"/>
<organism evidence="2 3">
    <name type="scientific">Gordonibacter urolithinfaciens</name>
    <dbReference type="NCBI Taxonomy" id="1335613"/>
    <lineage>
        <taxon>Bacteria</taxon>
        <taxon>Bacillati</taxon>
        <taxon>Actinomycetota</taxon>
        <taxon>Coriobacteriia</taxon>
        <taxon>Eggerthellales</taxon>
        <taxon>Eggerthellaceae</taxon>
        <taxon>Gordonibacter</taxon>
    </lineage>
</organism>
<comment type="caution">
    <text evidence="2">The sequence shown here is derived from an EMBL/GenBank/DDBJ whole genome shotgun (WGS) entry which is preliminary data.</text>
</comment>
<evidence type="ECO:0000313" key="2">
    <source>
        <dbReference type="EMBL" id="MVN14528.1"/>
    </source>
</evidence>
<proteinExistence type="predicted"/>
<dbReference type="Gene3D" id="2.60.40.1080">
    <property type="match status" value="1"/>
</dbReference>
<name>A0A6N8IFD1_9ACTN</name>
<keyword evidence="1" id="KW-0812">Transmembrane</keyword>
<gene>
    <name evidence="2" type="ORF">GO738_04025</name>
</gene>
<keyword evidence="1" id="KW-1133">Transmembrane helix</keyword>
<accession>A0A6N8IFD1</accession>
<dbReference type="RefSeq" id="WP_157007116.1">
    <property type="nucleotide sequence ID" value="NZ_DBEZYS010000291.1"/>
</dbReference>
<sequence>MEPVAVQQVSAGAFGVESSTAVEDGTGQLAVARFCPLALSAVCDPASIEAGIDCGMDWMCGIEPCLCGSADAWGGCSCNGLETLAPTLAYASSNEGVVRVVEAAGRTWLVPVSAGTAIVTCTASLKYHADAAVQLTVTVDSPTLADAALLGACLLALALMAAVVLAVCHAMRRRGRQHADKS</sequence>